<evidence type="ECO:0000313" key="2">
    <source>
        <dbReference type="EMBL" id="KAF2491184.1"/>
    </source>
</evidence>
<dbReference type="AlphaFoldDB" id="A0A6A6QGL1"/>
<gene>
    <name evidence="2" type="ORF">BU16DRAFT_543429</name>
</gene>
<accession>A0A6A6QGL1</accession>
<evidence type="ECO:0000256" key="1">
    <source>
        <dbReference type="SAM" id="MobiDB-lite"/>
    </source>
</evidence>
<protein>
    <submittedName>
        <fullName evidence="2">Uncharacterized protein</fullName>
    </submittedName>
</protein>
<feature type="region of interest" description="Disordered" evidence="1">
    <location>
        <begin position="133"/>
        <end position="199"/>
    </location>
</feature>
<evidence type="ECO:0000313" key="3">
    <source>
        <dbReference type="Proteomes" id="UP000799750"/>
    </source>
</evidence>
<dbReference type="EMBL" id="MU004196">
    <property type="protein sequence ID" value="KAF2491184.1"/>
    <property type="molecule type" value="Genomic_DNA"/>
</dbReference>
<keyword evidence="3" id="KW-1185">Reference proteome</keyword>
<dbReference type="OrthoDB" id="10462020at2759"/>
<feature type="compositionally biased region" description="Pro residues" evidence="1">
    <location>
        <begin position="181"/>
        <end position="190"/>
    </location>
</feature>
<reference evidence="2" key="1">
    <citation type="journal article" date="2020" name="Stud. Mycol.">
        <title>101 Dothideomycetes genomes: a test case for predicting lifestyles and emergence of pathogens.</title>
        <authorList>
            <person name="Haridas S."/>
            <person name="Albert R."/>
            <person name="Binder M."/>
            <person name="Bloem J."/>
            <person name="Labutti K."/>
            <person name="Salamov A."/>
            <person name="Andreopoulos B."/>
            <person name="Baker S."/>
            <person name="Barry K."/>
            <person name="Bills G."/>
            <person name="Bluhm B."/>
            <person name="Cannon C."/>
            <person name="Castanera R."/>
            <person name="Culley D."/>
            <person name="Daum C."/>
            <person name="Ezra D."/>
            <person name="Gonzalez J."/>
            <person name="Henrissat B."/>
            <person name="Kuo A."/>
            <person name="Liang C."/>
            <person name="Lipzen A."/>
            <person name="Lutzoni F."/>
            <person name="Magnuson J."/>
            <person name="Mondo S."/>
            <person name="Nolan M."/>
            <person name="Ohm R."/>
            <person name="Pangilinan J."/>
            <person name="Park H.-J."/>
            <person name="Ramirez L."/>
            <person name="Alfaro M."/>
            <person name="Sun H."/>
            <person name="Tritt A."/>
            <person name="Yoshinaga Y."/>
            <person name="Zwiers L.-H."/>
            <person name="Turgeon B."/>
            <person name="Goodwin S."/>
            <person name="Spatafora J."/>
            <person name="Crous P."/>
            <person name="Grigoriev I."/>
        </authorList>
    </citation>
    <scope>NUCLEOTIDE SEQUENCE</scope>
    <source>
        <strain evidence="2">CBS 269.34</strain>
    </source>
</reference>
<dbReference type="Proteomes" id="UP000799750">
    <property type="component" value="Unassembled WGS sequence"/>
</dbReference>
<proteinExistence type="predicted"/>
<name>A0A6A6QGL1_9PEZI</name>
<feature type="compositionally biased region" description="Basic and acidic residues" evidence="1">
    <location>
        <begin position="153"/>
        <end position="168"/>
    </location>
</feature>
<sequence length="398" mass="43972">MSNYPGLLATPDGQALSEQQLAVLLATPEAKECDAIDVGFMANDPQTADDYLALLAELGSTRTYEVAIRVSYRPSDRLSAVYLLPQAANIAARCQQISTNLRRLNVTLVAYVGDRNDIACAVYERLDDGSWEKLPGSQKLSSLPVSPAAQEYTARREGLQVSTAHEENVSSPEDELSPKSPATPQPPPRDSPLKKPPTETMMMPAQLYVTPSPSPVSMPPPTAMNRESWLLSVEKRIKTLQQVILGELRSYIASGALADRTTLLLRVTLGPGEDNWQHLSPSYLEPFKASRLHHLKRLEMVVELSPEVVQEVRIFPLISPRLKLTPISQRAAQGFVDAVAYSLEQPVVDRYREWCLPALSELVVDFGGAGLTPMHYEFYLAEPEVPSTTGRTRGLFRH</sequence>
<organism evidence="2 3">
    <name type="scientific">Lophium mytilinum</name>
    <dbReference type="NCBI Taxonomy" id="390894"/>
    <lineage>
        <taxon>Eukaryota</taxon>
        <taxon>Fungi</taxon>
        <taxon>Dikarya</taxon>
        <taxon>Ascomycota</taxon>
        <taxon>Pezizomycotina</taxon>
        <taxon>Dothideomycetes</taxon>
        <taxon>Pleosporomycetidae</taxon>
        <taxon>Mytilinidiales</taxon>
        <taxon>Mytilinidiaceae</taxon>
        <taxon>Lophium</taxon>
    </lineage>
</organism>